<gene>
    <name evidence="2" type="ORF">HMPREF0201_01704</name>
</gene>
<dbReference type="SUPFAM" id="SSF49401">
    <property type="entry name" value="Bacterial adhesins"/>
    <property type="match status" value="1"/>
</dbReference>
<protein>
    <submittedName>
        <fullName evidence="2">Fimbrial protein</fullName>
    </submittedName>
</protein>
<sequence>MHKTEKSRAVRQKNGVISPRGLAAALMFACAASFHASASLPDNWEVEGAHGELAVEGRLLEGACSLDMKSIWQDVELGTVSTAGLIHPGDTGEPTHFTVVLHDCIRMRGNEQDWQTDEHTWDPFQPVLTLSFDAGHVSHSDLIQVAGLDGIGLRISDVKHHDIELGHRISPQFLSVGDNTLEFTITPERTSAPLLTGHFRAVVNFQLSYD</sequence>
<dbReference type="InterPro" id="IPR036937">
    <property type="entry name" value="Adhesion_dom_fimbrial_sf"/>
</dbReference>
<dbReference type="GO" id="GO:0009289">
    <property type="term" value="C:pilus"/>
    <property type="evidence" value="ECO:0007669"/>
    <property type="project" value="InterPro"/>
</dbReference>
<dbReference type="InterPro" id="IPR050263">
    <property type="entry name" value="Bact_Fimbrial_Adh_Pro"/>
</dbReference>
<feature type="chain" id="PRO_5004510913" evidence="1">
    <location>
        <begin position="39"/>
        <end position="210"/>
    </location>
</feature>
<accession>S3JXI2</accession>
<keyword evidence="1" id="KW-0732">Signal</keyword>
<dbReference type="AlphaFoldDB" id="S3JXI2"/>
<dbReference type="PANTHER" id="PTHR33420:SF26">
    <property type="entry name" value="FIMBRIAL SUBUNIT"/>
    <property type="match status" value="1"/>
</dbReference>
<dbReference type="InterPro" id="IPR008966">
    <property type="entry name" value="Adhesion_dom_sf"/>
</dbReference>
<dbReference type="Gene3D" id="2.60.40.1090">
    <property type="entry name" value="Fimbrial-type adhesion domain"/>
    <property type="match status" value="1"/>
</dbReference>
<dbReference type="STRING" id="566551.HMPREF0201_01704"/>
<dbReference type="GO" id="GO:0043709">
    <property type="term" value="P:cell adhesion involved in single-species biofilm formation"/>
    <property type="evidence" value="ECO:0007669"/>
    <property type="project" value="TreeGrafter"/>
</dbReference>
<evidence type="ECO:0000256" key="1">
    <source>
        <dbReference type="SAM" id="SignalP"/>
    </source>
</evidence>
<name>S3JXI2_9ENTR</name>
<organism evidence="2 3">
    <name type="scientific">Cedecea davisae DSM 4568</name>
    <dbReference type="NCBI Taxonomy" id="566551"/>
    <lineage>
        <taxon>Bacteria</taxon>
        <taxon>Pseudomonadati</taxon>
        <taxon>Pseudomonadota</taxon>
        <taxon>Gammaproteobacteria</taxon>
        <taxon>Enterobacterales</taxon>
        <taxon>Enterobacteriaceae</taxon>
        <taxon>Cedecea</taxon>
    </lineage>
</organism>
<dbReference type="PATRIC" id="fig|566551.4.peg.1574"/>
<dbReference type="EMBL" id="ATDT01000010">
    <property type="protein sequence ID" value="EPF17724.1"/>
    <property type="molecule type" value="Genomic_DNA"/>
</dbReference>
<proteinExistence type="predicted"/>
<evidence type="ECO:0000313" key="2">
    <source>
        <dbReference type="EMBL" id="EPF17724.1"/>
    </source>
</evidence>
<dbReference type="HOGENOM" id="CLU_088965_1_0_6"/>
<feature type="signal peptide" evidence="1">
    <location>
        <begin position="1"/>
        <end position="38"/>
    </location>
</feature>
<reference evidence="2 3" key="1">
    <citation type="submission" date="2013-04" db="EMBL/GenBank/DDBJ databases">
        <authorList>
            <person name="Weinstock G."/>
            <person name="Sodergren E."/>
            <person name="Lobos E.A."/>
            <person name="Fulton L."/>
            <person name="Fulton R."/>
            <person name="Courtney L."/>
            <person name="Fronick C."/>
            <person name="O'Laughlin M."/>
            <person name="Godfrey J."/>
            <person name="Wilson R.M."/>
            <person name="Miner T."/>
            <person name="Farmer C."/>
            <person name="Delehaunty K."/>
            <person name="Cordes M."/>
            <person name="Minx P."/>
            <person name="Tomlinson C."/>
            <person name="Chen J."/>
            <person name="Wollam A."/>
            <person name="Pepin K.H."/>
            <person name="Palsikar V.B."/>
            <person name="Zhang X."/>
            <person name="Suruliraj S."/>
            <person name="Perna N.T."/>
            <person name="Plunkett G."/>
            <person name="Warren W."/>
            <person name="Mitreva M."/>
            <person name="Mardis E.R."/>
            <person name="Wilson R.K."/>
        </authorList>
    </citation>
    <scope>NUCLEOTIDE SEQUENCE [LARGE SCALE GENOMIC DNA]</scope>
    <source>
        <strain evidence="2 3">DSM 4568</strain>
    </source>
</reference>
<dbReference type="PANTHER" id="PTHR33420">
    <property type="entry name" value="FIMBRIAL SUBUNIT ELFA-RELATED"/>
    <property type="match status" value="1"/>
</dbReference>
<comment type="caution">
    <text evidence="2">The sequence shown here is derived from an EMBL/GenBank/DDBJ whole genome shotgun (WGS) entry which is preliminary data.</text>
</comment>
<dbReference type="Proteomes" id="UP000014585">
    <property type="component" value="Unassembled WGS sequence"/>
</dbReference>
<evidence type="ECO:0000313" key="3">
    <source>
        <dbReference type="Proteomes" id="UP000014585"/>
    </source>
</evidence>